<dbReference type="SUPFAM" id="SSF50386">
    <property type="entry name" value="STI-like"/>
    <property type="match status" value="1"/>
</dbReference>
<keyword evidence="1" id="KW-0732">Signal</keyword>
<accession>A0AA88D4A3</accession>
<dbReference type="InterPro" id="IPR011065">
    <property type="entry name" value="Kunitz_inhibitor_STI-like_sf"/>
</dbReference>
<dbReference type="Pfam" id="PF00197">
    <property type="entry name" value="Kunitz_legume"/>
    <property type="match status" value="1"/>
</dbReference>
<evidence type="ECO:0000256" key="1">
    <source>
        <dbReference type="SAM" id="SignalP"/>
    </source>
</evidence>
<dbReference type="AlphaFoldDB" id="A0AA88D4A3"/>
<dbReference type="InterPro" id="IPR002160">
    <property type="entry name" value="Prot_inh_Kunz-lg"/>
</dbReference>
<dbReference type="Gene3D" id="2.80.10.50">
    <property type="match status" value="1"/>
</dbReference>
<keyword evidence="3" id="KW-1185">Reference proteome</keyword>
<protein>
    <submittedName>
        <fullName evidence="2">Uncharacterized protein</fullName>
    </submittedName>
</protein>
<dbReference type="GO" id="GO:0004866">
    <property type="term" value="F:endopeptidase inhibitor activity"/>
    <property type="evidence" value="ECO:0007669"/>
    <property type="project" value="InterPro"/>
</dbReference>
<name>A0AA88D4A3_FICCA</name>
<dbReference type="PANTHER" id="PTHR33107:SF5">
    <property type="entry name" value="KUNITZ TRYPSIN INHIBITOR 5"/>
    <property type="match status" value="1"/>
</dbReference>
<evidence type="ECO:0000313" key="3">
    <source>
        <dbReference type="Proteomes" id="UP001187192"/>
    </source>
</evidence>
<reference evidence="2" key="1">
    <citation type="submission" date="2023-07" db="EMBL/GenBank/DDBJ databases">
        <title>draft genome sequence of fig (Ficus carica).</title>
        <authorList>
            <person name="Takahashi T."/>
            <person name="Nishimura K."/>
        </authorList>
    </citation>
    <scope>NUCLEOTIDE SEQUENCE</scope>
</reference>
<dbReference type="EMBL" id="BTGU01000012">
    <property type="protein sequence ID" value="GMN40992.1"/>
    <property type="molecule type" value="Genomic_DNA"/>
</dbReference>
<evidence type="ECO:0000313" key="2">
    <source>
        <dbReference type="EMBL" id="GMN40992.1"/>
    </source>
</evidence>
<dbReference type="PANTHER" id="PTHR33107">
    <property type="entry name" value="KUNITZ TRYPSIN INHIBITOR 2"/>
    <property type="match status" value="1"/>
</dbReference>
<gene>
    <name evidence="2" type="ORF">TIFTF001_010218</name>
</gene>
<proteinExistence type="predicted"/>
<organism evidence="2 3">
    <name type="scientific">Ficus carica</name>
    <name type="common">Common fig</name>
    <dbReference type="NCBI Taxonomy" id="3494"/>
    <lineage>
        <taxon>Eukaryota</taxon>
        <taxon>Viridiplantae</taxon>
        <taxon>Streptophyta</taxon>
        <taxon>Embryophyta</taxon>
        <taxon>Tracheophyta</taxon>
        <taxon>Spermatophyta</taxon>
        <taxon>Magnoliopsida</taxon>
        <taxon>eudicotyledons</taxon>
        <taxon>Gunneridae</taxon>
        <taxon>Pentapetalae</taxon>
        <taxon>rosids</taxon>
        <taxon>fabids</taxon>
        <taxon>Rosales</taxon>
        <taxon>Moraceae</taxon>
        <taxon>Ficeae</taxon>
        <taxon>Ficus</taxon>
    </lineage>
</organism>
<comment type="caution">
    <text evidence="2">The sequence shown here is derived from an EMBL/GenBank/DDBJ whole genome shotgun (WGS) entry which is preliminary data.</text>
</comment>
<dbReference type="SMART" id="SM00452">
    <property type="entry name" value="STI"/>
    <property type="match status" value="1"/>
</dbReference>
<dbReference type="Proteomes" id="UP001187192">
    <property type="component" value="Unassembled WGS sequence"/>
</dbReference>
<feature type="signal peptide" evidence="1">
    <location>
        <begin position="1"/>
        <end position="25"/>
    </location>
</feature>
<sequence length="200" mass="22220">MEVATLLITLPSILFLSFTTNGVSARHGISIVDQPPAVLDSSGKELLKSEYYYLKPVMALPWLYSPAIIPGVYRKDTCWLQLGIEVFTYGITGVPVKFSPVVPNKDKSIRESTDLIIEFPDKLGSLCGGSSVLKADEFLFLGPRGDNTSRFKIEKSSESSNRIYKLVYSSGKVVGTSTRYDKTRRLALTDKPLPFTFHPF</sequence>
<feature type="chain" id="PRO_5041742588" evidence="1">
    <location>
        <begin position="26"/>
        <end position="200"/>
    </location>
</feature>